<evidence type="ECO:0000313" key="4">
    <source>
        <dbReference type="Proteomes" id="UP000324974"/>
    </source>
</evidence>
<evidence type="ECO:0000313" key="3">
    <source>
        <dbReference type="EMBL" id="QEL17995.1"/>
    </source>
</evidence>
<evidence type="ECO:0000259" key="2">
    <source>
        <dbReference type="Pfam" id="PF07589"/>
    </source>
</evidence>
<name>A0A5C1AH89_9BACT</name>
<organism evidence="3 4">
    <name type="scientific">Limnoglobus roseus</name>
    <dbReference type="NCBI Taxonomy" id="2598579"/>
    <lineage>
        <taxon>Bacteria</taxon>
        <taxon>Pseudomonadati</taxon>
        <taxon>Planctomycetota</taxon>
        <taxon>Planctomycetia</taxon>
        <taxon>Gemmatales</taxon>
        <taxon>Gemmataceae</taxon>
        <taxon>Limnoglobus</taxon>
    </lineage>
</organism>
<sequence>MIRLSRAILLAAVCALGLLGSTTARAGLLPVNVSVNPEGDNYRWTYNIVLPTDSQLRSGDYFTIYDFGGLVSTSNVQPDNWTFSTSQTGPVPDGVNPTDRADLPNLTWKYTGPTIGSGQTGLGNFWAVSLYQESTDSFFTATTHRTTDGKVDNNITDTTVPVPVATPGEPNLVPEPATLLMAGLGLPLIGLARLTRRKVAV</sequence>
<proteinExistence type="predicted"/>
<dbReference type="Proteomes" id="UP000324974">
    <property type="component" value="Chromosome"/>
</dbReference>
<feature type="domain" description="Ice-binding protein C-terminal" evidence="2">
    <location>
        <begin position="173"/>
        <end position="197"/>
    </location>
</feature>
<feature type="signal peptide" evidence="1">
    <location>
        <begin position="1"/>
        <end position="26"/>
    </location>
</feature>
<accession>A0A5C1AH89</accession>
<dbReference type="OrthoDB" id="286009at2"/>
<reference evidence="4" key="1">
    <citation type="submission" date="2019-08" db="EMBL/GenBank/DDBJ databases">
        <title>Limnoglobus roseus gen. nov., sp. nov., a novel freshwater planctomycete with a giant genome from the family Gemmataceae.</title>
        <authorList>
            <person name="Kulichevskaya I.S."/>
            <person name="Naumoff D.G."/>
            <person name="Miroshnikov K."/>
            <person name="Ivanova A."/>
            <person name="Philippov D.A."/>
            <person name="Hakobyan A."/>
            <person name="Rijpstra I.C."/>
            <person name="Sinninghe Damste J.S."/>
            <person name="Liesack W."/>
            <person name="Dedysh S.N."/>
        </authorList>
    </citation>
    <scope>NUCLEOTIDE SEQUENCE [LARGE SCALE GENOMIC DNA]</scope>
    <source>
        <strain evidence="4">PX52</strain>
    </source>
</reference>
<dbReference type="EMBL" id="CP042425">
    <property type="protein sequence ID" value="QEL17995.1"/>
    <property type="molecule type" value="Genomic_DNA"/>
</dbReference>
<dbReference type="AlphaFoldDB" id="A0A5C1AH89"/>
<dbReference type="InterPro" id="IPR013424">
    <property type="entry name" value="Ice-binding_C"/>
</dbReference>
<evidence type="ECO:0000256" key="1">
    <source>
        <dbReference type="SAM" id="SignalP"/>
    </source>
</evidence>
<gene>
    <name evidence="3" type="ORF">PX52LOC_05009</name>
</gene>
<dbReference type="Pfam" id="PF07589">
    <property type="entry name" value="PEP-CTERM"/>
    <property type="match status" value="1"/>
</dbReference>
<protein>
    <submittedName>
        <fullName evidence="3">PEP-CTERM sorting domain-containing protein</fullName>
    </submittedName>
</protein>
<feature type="chain" id="PRO_5022956637" evidence="1">
    <location>
        <begin position="27"/>
        <end position="201"/>
    </location>
</feature>
<dbReference type="KEGG" id="lrs:PX52LOC_05009"/>
<dbReference type="RefSeq" id="WP_149112538.1">
    <property type="nucleotide sequence ID" value="NZ_CP042425.1"/>
</dbReference>
<keyword evidence="1" id="KW-0732">Signal</keyword>
<keyword evidence="4" id="KW-1185">Reference proteome</keyword>